<proteinExistence type="predicted"/>
<name>A0A439CR55_9PEZI</name>
<feature type="compositionally biased region" description="Basic residues" evidence="1">
    <location>
        <begin position="1"/>
        <end position="10"/>
    </location>
</feature>
<evidence type="ECO:0000313" key="2">
    <source>
        <dbReference type="EMBL" id="RWA04637.1"/>
    </source>
</evidence>
<keyword evidence="3" id="KW-1185">Reference proteome</keyword>
<sequence>MWAHLVRHRGPPASPPSTTSSPDGFLASSKLFTLHVLPKLVLALKWRLARLVAWRENWYGDTTRPTDAAAPSGWLGA</sequence>
<comment type="caution">
    <text evidence="2">The sequence shown here is derived from an EMBL/GenBank/DDBJ whole genome shotgun (WGS) entry which is preliminary data.</text>
</comment>
<accession>A0A439CR55</accession>
<dbReference type="AlphaFoldDB" id="A0A439CR55"/>
<dbReference type="Proteomes" id="UP000286045">
    <property type="component" value="Unassembled WGS sequence"/>
</dbReference>
<gene>
    <name evidence="2" type="ORF">EKO27_g10471</name>
</gene>
<feature type="region of interest" description="Disordered" evidence="1">
    <location>
        <begin position="1"/>
        <end position="22"/>
    </location>
</feature>
<evidence type="ECO:0000313" key="3">
    <source>
        <dbReference type="Proteomes" id="UP000286045"/>
    </source>
</evidence>
<evidence type="ECO:0000256" key="1">
    <source>
        <dbReference type="SAM" id="MobiDB-lite"/>
    </source>
</evidence>
<protein>
    <submittedName>
        <fullName evidence="2">Uncharacterized protein</fullName>
    </submittedName>
</protein>
<reference evidence="2 3" key="1">
    <citation type="submission" date="2018-12" db="EMBL/GenBank/DDBJ databases">
        <title>Draft genome sequence of Xylaria grammica IHI A82.</title>
        <authorList>
            <person name="Buettner E."/>
            <person name="Kellner H."/>
        </authorList>
    </citation>
    <scope>NUCLEOTIDE SEQUENCE [LARGE SCALE GENOMIC DNA]</scope>
    <source>
        <strain evidence="2 3">IHI A82</strain>
    </source>
</reference>
<dbReference type="EMBL" id="RYZI01000538">
    <property type="protein sequence ID" value="RWA04637.1"/>
    <property type="molecule type" value="Genomic_DNA"/>
</dbReference>
<organism evidence="2 3">
    <name type="scientific">Xylaria grammica</name>
    <dbReference type="NCBI Taxonomy" id="363999"/>
    <lineage>
        <taxon>Eukaryota</taxon>
        <taxon>Fungi</taxon>
        <taxon>Dikarya</taxon>
        <taxon>Ascomycota</taxon>
        <taxon>Pezizomycotina</taxon>
        <taxon>Sordariomycetes</taxon>
        <taxon>Xylariomycetidae</taxon>
        <taxon>Xylariales</taxon>
        <taxon>Xylariaceae</taxon>
        <taxon>Xylaria</taxon>
    </lineage>
</organism>